<keyword evidence="5 6" id="KW-0472">Membrane</keyword>
<evidence type="ECO:0000313" key="7">
    <source>
        <dbReference type="EMBL" id="HIX80805.1"/>
    </source>
</evidence>
<comment type="subcellular location">
    <subcellularLocation>
        <location evidence="1">Cell membrane</location>
        <topology evidence="1">Multi-pass membrane protein</topology>
    </subcellularLocation>
</comment>
<proteinExistence type="predicted"/>
<feature type="transmembrane region" description="Helical" evidence="6">
    <location>
        <begin position="12"/>
        <end position="30"/>
    </location>
</feature>
<dbReference type="InterPro" id="IPR002797">
    <property type="entry name" value="Polysacc_synth"/>
</dbReference>
<name>A0A9D1XKC0_9FIRM</name>
<accession>A0A9D1XKC0</accession>
<feature type="transmembrane region" description="Helical" evidence="6">
    <location>
        <begin position="141"/>
        <end position="159"/>
    </location>
</feature>
<dbReference type="InterPro" id="IPR050833">
    <property type="entry name" value="Poly_Biosynth_Transport"/>
</dbReference>
<feature type="transmembrane region" description="Helical" evidence="6">
    <location>
        <begin position="289"/>
        <end position="313"/>
    </location>
</feature>
<evidence type="ECO:0000256" key="6">
    <source>
        <dbReference type="SAM" id="Phobius"/>
    </source>
</evidence>
<feature type="transmembrane region" description="Helical" evidence="6">
    <location>
        <begin position="412"/>
        <end position="430"/>
    </location>
</feature>
<feature type="transmembrane region" description="Helical" evidence="6">
    <location>
        <begin position="109"/>
        <end position="129"/>
    </location>
</feature>
<gene>
    <name evidence="7" type="ORF">H9980_02395</name>
</gene>
<keyword evidence="3 6" id="KW-0812">Transmembrane</keyword>
<feature type="transmembrane region" description="Helical" evidence="6">
    <location>
        <begin position="382"/>
        <end position="400"/>
    </location>
</feature>
<dbReference type="PANTHER" id="PTHR30250:SF11">
    <property type="entry name" value="O-ANTIGEN TRANSPORTER-RELATED"/>
    <property type="match status" value="1"/>
</dbReference>
<evidence type="ECO:0000313" key="8">
    <source>
        <dbReference type="Proteomes" id="UP000886724"/>
    </source>
</evidence>
<reference evidence="7" key="1">
    <citation type="journal article" date="2021" name="PeerJ">
        <title>Extensive microbial diversity within the chicken gut microbiome revealed by metagenomics and culture.</title>
        <authorList>
            <person name="Gilroy R."/>
            <person name="Ravi A."/>
            <person name="Getino M."/>
            <person name="Pursley I."/>
            <person name="Horton D.L."/>
            <person name="Alikhan N.F."/>
            <person name="Baker D."/>
            <person name="Gharbi K."/>
            <person name="Hall N."/>
            <person name="Watson M."/>
            <person name="Adriaenssens E.M."/>
            <person name="Foster-Nyarko E."/>
            <person name="Jarju S."/>
            <person name="Secka A."/>
            <person name="Antonio M."/>
            <person name="Oren A."/>
            <person name="Chaudhuri R.R."/>
            <person name="La Ragione R."/>
            <person name="Hildebrand F."/>
            <person name="Pallen M.J."/>
        </authorList>
    </citation>
    <scope>NUCLEOTIDE SEQUENCE</scope>
    <source>
        <strain evidence="7">ChiGjej1B1-14440</strain>
    </source>
</reference>
<evidence type="ECO:0000256" key="4">
    <source>
        <dbReference type="ARBA" id="ARBA00022989"/>
    </source>
</evidence>
<dbReference type="Pfam" id="PF01943">
    <property type="entry name" value="Polysacc_synt"/>
    <property type="match status" value="1"/>
</dbReference>
<feature type="transmembrane region" description="Helical" evidence="6">
    <location>
        <begin position="325"/>
        <end position="346"/>
    </location>
</feature>
<feature type="transmembrane region" description="Helical" evidence="6">
    <location>
        <begin position="42"/>
        <end position="63"/>
    </location>
</feature>
<protein>
    <submittedName>
        <fullName evidence="7">Flippase</fullName>
    </submittedName>
</protein>
<dbReference type="PANTHER" id="PTHR30250">
    <property type="entry name" value="PST FAMILY PREDICTED COLANIC ACID TRANSPORTER"/>
    <property type="match status" value="1"/>
</dbReference>
<feature type="transmembrane region" description="Helical" evidence="6">
    <location>
        <begin position="165"/>
        <end position="186"/>
    </location>
</feature>
<dbReference type="GO" id="GO:0005886">
    <property type="term" value="C:plasma membrane"/>
    <property type="evidence" value="ECO:0007669"/>
    <property type="project" value="UniProtKB-SubCell"/>
</dbReference>
<dbReference type="EMBL" id="DXET01000059">
    <property type="protein sequence ID" value="HIX80805.1"/>
    <property type="molecule type" value="Genomic_DNA"/>
</dbReference>
<dbReference type="CDD" id="cd13128">
    <property type="entry name" value="MATE_Wzx_like"/>
    <property type="match status" value="1"/>
</dbReference>
<evidence type="ECO:0000256" key="3">
    <source>
        <dbReference type="ARBA" id="ARBA00022692"/>
    </source>
</evidence>
<comment type="caution">
    <text evidence="7">The sequence shown here is derived from an EMBL/GenBank/DDBJ whole genome shotgun (WGS) entry which is preliminary data.</text>
</comment>
<evidence type="ECO:0000256" key="2">
    <source>
        <dbReference type="ARBA" id="ARBA00022475"/>
    </source>
</evidence>
<dbReference type="AlphaFoldDB" id="A0A9D1XKC0"/>
<feature type="transmembrane region" description="Helical" evidence="6">
    <location>
        <begin position="436"/>
        <end position="458"/>
    </location>
</feature>
<reference evidence="7" key="2">
    <citation type="submission" date="2021-04" db="EMBL/GenBank/DDBJ databases">
        <authorList>
            <person name="Gilroy R."/>
        </authorList>
    </citation>
    <scope>NUCLEOTIDE SEQUENCE</scope>
    <source>
        <strain evidence="7">ChiGjej1B1-14440</strain>
    </source>
</reference>
<evidence type="ECO:0000256" key="1">
    <source>
        <dbReference type="ARBA" id="ARBA00004651"/>
    </source>
</evidence>
<organism evidence="7 8">
    <name type="scientific">Candidatus Erysipelatoclostridium merdavium</name>
    <dbReference type="NCBI Taxonomy" id="2838566"/>
    <lineage>
        <taxon>Bacteria</taxon>
        <taxon>Bacillati</taxon>
        <taxon>Bacillota</taxon>
        <taxon>Erysipelotrichia</taxon>
        <taxon>Erysipelotrichales</taxon>
        <taxon>Erysipelotrichales incertae sedis</taxon>
    </lineage>
</organism>
<keyword evidence="4 6" id="KW-1133">Transmembrane helix</keyword>
<feature type="transmembrane region" description="Helical" evidence="6">
    <location>
        <begin position="358"/>
        <end position="376"/>
    </location>
</feature>
<keyword evidence="2" id="KW-1003">Cell membrane</keyword>
<evidence type="ECO:0000256" key="5">
    <source>
        <dbReference type="ARBA" id="ARBA00023136"/>
    </source>
</evidence>
<feature type="transmembrane region" description="Helical" evidence="6">
    <location>
        <begin position="84"/>
        <end position="103"/>
    </location>
</feature>
<dbReference type="Proteomes" id="UP000886724">
    <property type="component" value="Unassembled WGS sequence"/>
</dbReference>
<sequence length="477" mass="54277">MNKVIKNYLYNASYQLLLIILPIITTPYVSRVLGADGVGTYSYTNSITQYFILFGCIGLNLYGQREIAYYQNDIRKRNRTFFELVFLRAITISISLIIFYLTMVQFSKYSSIFLIQTLDIIASIFDISWFFQGIEDFKRTVLRNFFVRLLCVTLIFIFVKSPADLPLYVLCYSSTLFLGNISLWLYMPKYVNKNDINGLNIKKHVRPAVMLFLPQIATSLYTYLDKTMIGYITDNTAEVAYYEQSQTIVKTVMTVITSLGTAMMPRIANLFKTNQYEEIKKYMNASIKFVLLLAIPFAFGIMGIAKGFVPWFFGEGYEKVVPNMMVIAPVIIFIGMSTITGTQYLLPVGRQKEYTLSVIAGAMINFILNIIFISIFGSIGAAIGTLFAEFSVMAIQLYILRNEFDLKYIFGLAVKYIIFGLIMFVVVILLSNILSVSIVSTFVEIFVGAIVYGLLLLISKDSIFDILKAKIAERRAR</sequence>